<dbReference type="AlphaFoldDB" id="A0A8J2EGZ8"/>
<dbReference type="SUPFAM" id="SSF50814">
    <property type="entry name" value="Lipocalins"/>
    <property type="match status" value="1"/>
</dbReference>
<dbReference type="GO" id="GO:0000302">
    <property type="term" value="P:response to reactive oxygen species"/>
    <property type="evidence" value="ECO:0007669"/>
    <property type="project" value="TreeGrafter"/>
</dbReference>
<reference evidence="3" key="1">
    <citation type="submission" date="2021-04" db="EMBL/GenBank/DDBJ databases">
        <authorList>
            <person name="Chebbi M.A.C M."/>
        </authorList>
    </citation>
    <scope>NUCLEOTIDE SEQUENCE</scope>
</reference>
<dbReference type="Proteomes" id="UP000786811">
    <property type="component" value="Unassembled WGS sequence"/>
</dbReference>
<organism evidence="3 4">
    <name type="scientific">Cotesia congregata</name>
    <name type="common">Parasitoid wasp</name>
    <name type="synonym">Apanteles congregatus</name>
    <dbReference type="NCBI Taxonomy" id="51543"/>
    <lineage>
        <taxon>Eukaryota</taxon>
        <taxon>Metazoa</taxon>
        <taxon>Ecdysozoa</taxon>
        <taxon>Arthropoda</taxon>
        <taxon>Hexapoda</taxon>
        <taxon>Insecta</taxon>
        <taxon>Pterygota</taxon>
        <taxon>Neoptera</taxon>
        <taxon>Endopterygota</taxon>
        <taxon>Hymenoptera</taxon>
        <taxon>Apocrita</taxon>
        <taxon>Ichneumonoidea</taxon>
        <taxon>Braconidae</taxon>
        <taxon>Microgastrinae</taxon>
        <taxon>Cotesia</taxon>
    </lineage>
</organism>
<dbReference type="Gene3D" id="2.40.128.20">
    <property type="match status" value="1"/>
</dbReference>
<dbReference type="InterPro" id="IPR000566">
    <property type="entry name" value="Lipocln_cytosolic_FA-bd_dom"/>
</dbReference>
<dbReference type="PANTHER" id="PTHR10612:SF34">
    <property type="entry name" value="APOLIPOPROTEIN D"/>
    <property type="match status" value="1"/>
</dbReference>
<dbReference type="EMBL" id="CAJNRD030001116">
    <property type="protein sequence ID" value="CAG5075289.1"/>
    <property type="molecule type" value="Genomic_DNA"/>
</dbReference>
<feature type="signal peptide" evidence="1">
    <location>
        <begin position="1"/>
        <end position="18"/>
    </location>
</feature>
<dbReference type="GO" id="GO:0006629">
    <property type="term" value="P:lipid metabolic process"/>
    <property type="evidence" value="ECO:0007669"/>
    <property type="project" value="TreeGrafter"/>
</dbReference>
<proteinExistence type="predicted"/>
<dbReference type="Pfam" id="PF00061">
    <property type="entry name" value="Lipocalin"/>
    <property type="match status" value="1"/>
</dbReference>
<dbReference type="OrthoDB" id="565904at2759"/>
<dbReference type="GO" id="GO:0005737">
    <property type="term" value="C:cytoplasm"/>
    <property type="evidence" value="ECO:0007669"/>
    <property type="project" value="TreeGrafter"/>
</dbReference>
<evidence type="ECO:0000259" key="2">
    <source>
        <dbReference type="Pfam" id="PF00061"/>
    </source>
</evidence>
<evidence type="ECO:0000256" key="1">
    <source>
        <dbReference type="SAM" id="SignalP"/>
    </source>
</evidence>
<dbReference type="InterPro" id="IPR012674">
    <property type="entry name" value="Calycin"/>
</dbReference>
<feature type="chain" id="PRO_5035273944" description="Lipocalin/cytosolic fatty-acid binding domain-containing protein" evidence="1">
    <location>
        <begin position="19"/>
        <end position="188"/>
    </location>
</feature>
<accession>A0A8J2EGZ8</accession>
<dbReference type="PANTHER" id="PTHR10612">
    <property type="entry name" value="APOLIPOPROTEIN D"/>
    <property type="match status" value="1"/>
</dbReference>
<gene>
    <name evidence="3" type="ORF">HICCMSTLAB_LOCUS1443</name>
</gene>
<protein>
    <recommendedName>
        <fullName evidence="2">Lipocalin/cytosolic fatty-acid binding domain-containing protein</fullName>
    </recommendedName>
</protein>
<feature type="domain" description="Lipocalin/cytosolic fatty-acid binding" evidence="2">
    <location>
        <begin position="76"/>
        <end position="176"/>
    </location>
</feature>
<keyword evidence="1" id="KW-0732">Signal</keyword>
<evidence type="ECO:0000313" key="4">
    <source>
        <dbReference type="Proteomes" id="UP000786811"/>
    </source>
</evidence>
<keyword evidence="4" id="KW-1185">Reference proteome</keyword>
<evidence type="ECO:0000313" key="3">
    <source>
        <dbReference type="EMBL" id="CAG5075289.1"/>
    </source>
</evidence>
<name>A0A8J2EGZ8_COTCN</name>
<sequence length="188" mass="20635">MNSFIIVCCIIVAAYAQASQSKQIAACPKVRPMENLKISKKLFGYWYGCQESVTSFPELNKCILLIMEPNGPLGWSVISSGVSNKTGITTSMTATVTVDEQQHAITSVHYNSLPPGPITIGITILDTDYENYLVLWSCNDDQPQQTPGLWMLARNRTSCSSFKGKVKNVMDEIGVTLAMNSIDQINCS</sequence>
<comment type="caution">
    <text evidence="3">The sequence shown here is derived from an EMBL/GenBank/DDBJ whole genome shotgun (WGS) entry which is preliminary data.</text>
</comment>